<evidence type="ECO:0000259" key="4">
    <source>
        <dbReference type="Pfam" id="PF01420"/>
    </source>
</evidence>
<dbReference type="Gene3D" id="3.90.220.20">
    <property type="entry name" value="DNA methylase specificity domains"/>
    <property type="match status" value="2"/>
</dbReference>
<dbReference type="REBASE" id="225154">
    <property type="entry name" value="S.Sli6715ORF5345P"/>
</dbReference>
<dbReference type="OrthoDB" id="9815652at2"/>
<reference evidence="5 6" key="1">
    <citation type="submission" date="2016-11" db="EMBL/GenBank/DDBJ databases">
        <title>Complete genome sequence of thermophilic cyanobacteria strain Synechococcus sp. PCC6715.</title>
        <authorList>
            <person name="Tang J."/>
            <person name="Daroch M."/>
            <person name="Liang Y."/>
            <person name="Jiang D."/>
            <person name="Shah M."/>
        </authorList>
    </citation>
    <scope>NUCLEOTIDE SEQUENCE [LARGE SCALE GENOMIC DNA]</scope>
    <source>
        <strain evidence="5 6">PCC 6715</strain>
    </source>
</reference>
<protein>
    <recommendedName>
        <fullName evidence="4">Type I restriction modification DNA specificity domain-containing protein</fullName>
    </recommendedName>
</protein>
<dbReference type="EMBL" id="CP018092">
    <property type="protein sequence ID" value="ATS18276.1"/>
    <property type="molecule type" value="Genomic_DNA"/>
</dbReference>
<dbReference type="Pfam" id="PF01420">
    <property type="entry name" value="Methylase_S"/>
    <property type="match status" value="2"/>
</dbReference>
<evidence type="ECO:0000313" key="6">
    <source>
        <dbReference type="Proteomes" id="UP000231057"/>
    </source>
</evidence>
<dbReference type="InterPro" id="IPR044946">
    <property type="entry name" value="Restrct_endonuc_typeI_TRD_sf"/>
</dbReference>
<dbReference type="CDD" id="cd17517">
    <property type="entry name" value="RMtype1_S_EcoKI_StySPI-TRD2-CR2_like"/>
    <property type="match status" value="1"/>
</dbReference>
<sequence length="442" mass="50124">MSEWKIINIGQLGSFRNGLNFSQDDYGSGFSIINVKQLYGGRFVQINNLMEVKKSTVRNLDSLALKYGDILFARSSVKASGAGQVAMVNVHPINCVFSGFIIRFRIEALDQAYPLFINYLLRSPEYREILTRIGSGTTITNLTQETLSGLEICLPPLTEQKAIAHILGSLDDKIELNRRMNETLEAMARAIFKDWFVDFGPTRAKIEGRAPYLPEPIWSLFPDAIDPQSGLPVGWEKKPLPEVIDFKEGPGIRNWQYTNSEEGTRFINIRCIQDNDLNLKTANRITDDEANGKYSHFHLREWDIVVSTSGTLGRSAIVRKEHLPLVLNTSVIRFRPIDQKITKSFLFLYLNSPYFLEELMAMASGSVQKNFGPMHLKKMRVLTPPFDLVCQFEKRAGSLLNKVICNRSESDSLAELRDRLLPKLMSGEIRVKDAEKIVEEVL</sequence>
<dbReference type="InterPro" id="IPR000055">
    <property type="entry name" value="Restrct_endonuc_typeI_TRD"/>
</dbReference>
<dbReference type="GO" id="GO:0009307">
    <property type="term" value="P:DNA restriction-modification system"/>
    <property type="evidence" value="ECO:0007669"/>
    <property type="project" value="UniProtKB-KW"/>
</dbReference>
<dbReference type="PANTHER" id="PTHR30408:SF13">
    <property type="entry name" value="TYPE I RESTRICTION ENZYME HINDI SPECIFICITY SUBUNIT"/>
    <property type="match status" value="1"/>
</dbReference>
<proteinExistence type="inferred from homology"/>
<dbReference type="PANTHER" id="PTHR30408">
    <property type="entry name" value="TYPE-1 RESTRICTION ENZYME ECOKI SPECIFICITY PROTEIN"/>
    <property type="match status" value="1"/>
</dbReference>
<reference evidence="6" key="2">
    <citation type="journal article" date="2022" name="Front. Microbiol.">
        <title>Comparative Genomic Analysis Revealed Distinct Molecular Components and Organization of CO2-Concentrating Mechanism in Thermophilic Cyanobacteria.</title>
        <authorList>
            <person name="Tang J."/>
            <person name="Zhou H."/>
            <person name="Yao D."/>
            <person name="Riaz S."/>
            <person name="You D."/>
            <person name="Klepacz-Smolka A."/>
            <person name="Daroch M."/>
        </authorList>
    </citation>
    <scope>NUCLEOTIDE SEQUENCE [LARGE SCALE GENOMIC DNA]</scope>
    <source>
        <strain evidence="6">PCC 6715</strain>
    </source>
</reference>
<dbReference type="InterPro" id="IPR052021">
    <property type="entry name" value="Type-I_RS_S_subunit"/>
</dbReference>
<feature type="domain" description="Type I restriction modification DNA specificity" evidence="4">
    <location>
        <begin position="232"/>
        <end position="385"/>
    </location>
</feature>
<evidence type="ECO:0000256" key="1">
    <source>
        <dbReference type="ARBA" id="ARBA00010923"/>
    </source>
</evidence>
<keyword evidence="6" id="KW-1185">Reference proteome</keyword>
<evidence type="ECO:0000256" key="3">
    <source>
        <dbReference type="ARBA" id="ARBA00023125"/>
    </source>
</evidence>
<evidence type="ECO:0000313" key="5">
    <source>
        <dbReference type="EMBL" id="ATS18276.1"/>
    </source>
</evidence>
<evidence type="ECO:0000256" key="2">
    <source>
        <dbReference type="ARBA" id="ARBA00022747"/>
    </source>
</evidence>
<accession>A0A2D2Q1C2</accession>
<dbReference type="RefSeq" id="WP_099798619.1">
    <property type="nucleotide sequence ID" value="NZ_CP018092.1"/>
</dbReference>
<dbReference type="GO" id="GO:0003677">
    <property type="term" value="F:DNA binding"/>
    <property type="evidence" value="ECO:0007669"/>
    <property type="project" value="UniProtKB-KW"/>
</dbReference>
<organism evidence="5 6">
    <name type="scientific">Parathermosynechococcus lividus PCC 6715</name>
    <dbReference type="NCBI Taxonomy" id="1917166"/>
    <lineage>
        <taxon>Bacteria</taxon>
        <taxon>Bacillati</taxon>
        <taxon>Cyanobacteriota</taxon>
        <taxon>Cyanophyceae</taxon>
        <taxon>Acaryochloridales</taxon>
        <taxon>Thermosynechococcaceae</taxon>
        <taxon>Parathermosynechococcus</taxon>
    </lineage>
</organism>
<keyword evidence="3" id="KW-0238">DNA-binding</keyword>
<dbReference type="Proteomes" id="UP000231057">
    <property type="component" value="Chromosome"/>
</dbReference>
<dbReference type="AlphaFoldDB" id="A0A2D2Q1C2"/>
<dbReference type="SUPFAM" id="SSF116734">
    <property type="entry name" value="DNA methylase specificity domain"/>
    <property type="match status" value="2"/>
</dbReference>
<dbReference type="KEGG" id="slw:BRW62_05365"/>
<keyword evidence="2" id="KW-0680">Restriction system</keyword>
<name>A0A2D2Q1C2_PARLV</name>
<gene>
    <name evidence="5" type="ORF">BRW62_05365</name>
</gene>
<feature type="domain" description="Type I restriction modification DNA specificity" evidence="4">
    <location>
        <begin position="1"/>
        <end position="185"/>
    </location>
</feature>
<comment type="similarity">
    <text evidence="1">Belongs to the type-I restriction system S methylase family.</text>
</comment>